<reference evidence="6" key="1">
    <citation type="journal article" date="2020" name="mSystems">
        <title>Genome- and Community-Level Interaction Insights into Carbon Utilization and Element Cycling Functions of Hydrothermarchaeota in Hydrothermal Sediment.</title>
        <authorList>
            <person name="Zhou Z."/>
            <person name="Liu Y."/>
            <person name="Xu W."/>
            <person name="Pan J."/>
            <person name="Luo Z.H."/>
            <person name="Li M."/>
        </authorList>
    </citation>
    <scope>NUCLEOTIDE SEQUENCE [LARGE SCALE GENOMIC DNA]</scope>
    <source>
        <strain evidence="6">SpSt-23</strain>
    </source>
</reference>
<dbReference type="PANTHER" id="PTHR11040">
    <property type="entry name" value="ZINC/IRON TRANSPORTER"/>
    <property type="match status" value="1"/>
</dbReference>
<feature type="transmembrane region" description="Helical" evidence="5">
    <location>
        <begin position="44"/>
        <end position="64"/>
    </location>
</feature>
<proteinExistence type="predicted"/>
<dbReference type="InterPro" id="IPR003689">
    <property type="entry name" value="ZIP"/>
</dbReference>
<feature type="transmembrane region" description="Helical" evidence="5">
    <location>
        <begin position="70"/>
        <end position="90"/>
    </location>
</feature>
<feature type="transmembrane region" description="Helical" evidence="5">
    <location>
        <begin position="201"/>
        <end position="218"/>
    </location>
</feature>
<dbReference type="PANTHER" id="PTHR11040:SF70">
    <property type="entry name" value="OS05G0316100 PROTEIN"/>
    <property type="match status" value="1"/>
</dbReference>
<dbReference type="EMBL" id="DSJT01000012">
    <property type="protein sequence ID" value="HEF87196.1"/>
    <property type="molecule type" value="Genomic_DNA"/>
</dbReference>
<dbReference type="Pfam" id="PF02535">
    <property type="entry name" value="Zip"/>
    <property type="match status" value="1"/>
</dbReference>
<protein>
    <submittedName>
        <fullName evidence="6">ZIP family metal transporter</fullName>
    </submittedName>
</protein>
<feature type="transmembrane region" description="Helical" evidence="5">
    <location>
        <begin position="173"/>
        <end position="195"/>
    </location>
</feature>
<keyword evidence="2 5" id="KW-0812">Transmembrane</keyword>
<dbReference type="AlphaFoldDB" id="A0A7C2BL07"/>
<dbReference type="GO" id="GO:0016020">
    <property type="term" value="C:membrane"/>
    <property type="evidence" value="ECO:0007669"/>
    <property type="project" value="UniProtKB-SubCell"/>
</dbReference>
<comment type="caution">
    <text evidence="6">The sequence shown here is derived from an EMBL/GenBank/DDBJ whole genome shotgun (WGS) entry which is preliminary data.</text>
</comment>
<accession>A0A7C2BL07</accession>
<gene>
    <name evidence="6" type="ORF">ENP55_02665</name>
</gene>
<evidence type="ECO:0000256" key="2">
    <source>
        <dbReference type="ARBA" id="ARBA00022692"/>
    </source>
</evidence>
<keyword evidence="4 5" id="KW-0472">Membrane</keyword>
<organism evidence="6">
    <name type="scientific">Thermosphaera aggregans</name>
    <dbReference type="NCBI Taxonomy" id="54254"/>
    <lineage>
        <taxon>Archaea</taxon>
        <taxon>Thermoproteota</taxon>
        <taxon>Thermoprotei</taxon>
        <taxon>Desulfurococcales</taxon>
        <taxon>Desulfurococcaceae</taxon>
        <taxon>Thermosphaera</taxon>
    </lineage>
</organism>
<keyword evidence="3 5" id="KW-1133">Transmembrane helix</keyword>
<evidence type="ECO:0000256" key="3">
    <source>
        <dbReference type="ARBA" id="ARBA00022989"/>
    </source>
</evidence>
<feature type="transmembrane region" description="Helical" evidence="5">
    <location>
        <begin position="12"/>
        <end position="32"/>
    </location>
</feature>
<evidence type="ECO:0000313" key="6">
    <source>
        <dbReference type="EMBL" id="HEF87196.1"/>
    </source>
</evidence>
<feature type="transmembrane region" description="Helical" evidence="5">
    <location>
        <begin position="111"/>
        <end position="136"/>
    </location>
</feature>
<evidence type="ECO:0000256" key="4">
    <source>
        <dbReference type="ARBA" id="ARBA00023136"/>
    </source>
</evidence>
<evidence type="ECO:0000256" key="5">
    <source>
        <dbReference type="SAM" id="Phobius"/>
    </source>
</evidence>
<evidence type="ECO:0000256" key="1">
    <source>
        <dbReference type="ARBA" id="ARBA00004141"/>
    </source>
</evidence>
<sequence>MFLEADVLGRSLIFGLIPALGTSVGGLIGVLTPHSRESYMDFGLSFAAGLMLVASFTSLLIPSIELSNIYTALAGLVAGVVMILVIDKLTPHEHLEDRFEGPAKYRGRVKTLYLMVFALLIHNIPEGMAVGAGSALEFEKGLALSVAIAIQDVPEGFAVAYPLMGLTRSRFKALSIAVLSGFSETLASVLTGLVIEISQGLIPFILALAAGAMIYVVSDEVIPETHKYGHEDVATLGFVAGFVTMLFLDSLA</sequence>
<dbReference type="GO" id="GO:0005385">
    <property type="term" value="F:zinc ion transmembrane transporter activity"/>
    <property type="evidence" value="ECO:0007669"/>
    <property type="project" value="TreeGrafter"/>
</dbReference>
<name>A0A7C2BL07_9CREN</name>
<feature type="transmembrane region" description="Helical" evidence="5">
    <location>
        <begin position="230"/>
        <end position="248"/>
    </location>
</feature>
<comment type="subcellular location">
    <subcellularLocation>
        <location evidence="1">Membrane</location>
        <topology evidence="1">Multi-pass membrane protein</topology>
    </subcellularLocation>
</comment>